<keyword evidence="10" id="KW-0732">Signal</keyword>
<dbReference type="GO" id="GO:0006457">
    <property type="term" value="P:protein folding"/>
    <property type="evidence" value="ECO:0007669"/>
    <property type="project" value="InterPro"/>
</dbReference>
<evidence type="ECO:0000256" key="3">
    <source>
        <dbReference type="ARBA" id="ARBA00022692"/>
    </source>
</evidence>
<dbReference type="Gene3D" id="2.10.250.10">
    <property type="entry name" value="Calreticulin/calnexin, P domain"/>
    <property type="match status" value="1"/>
</dbReference>
<evidence type="ECO:0000256" key="10">
    <source>
        <dbReference type="RuleBase" id="RU362126"/>
    </source>
</evidence>
<dbReference type="GO" id="GO:0005789">
    <property type="term" value="C:endoplasmic reticulum membrane"/>
    <property type="evidence" value="ECO:0007669"/>
    <property type="project" value="UniProtKB-SubCell"/>
</dbReference>
<keyword evidence="9" id="KW-1015">Disulfide bond</keyword>
<feature type="disulfide bond" evidence="9">
    <location>
        <begin position="163"/>
        <end position="196"/>
    </location>
</feature>
<dbReference type="SUPFAM" id="SSF49899">
    <property type="entry name" value="Concanavalin A-like lectins/glucanases"/>
    <property type="match status" value="1"/>
</dbReference>
<gene>
    <name evidence="12" type="ORF">B4U79_10210</name>
</gene>
<protein>
    <submittedName>
        <fullName evidence="12">Calnexin-like protein</fullName>
    </submittedName>
</protein>
<name>A0A3S3P355_9ACAR</name>
<comment type="subcellular location">
    <subcellularLocation>
        <location evidence="1">Endoplasmic reticulum membrane</location>
        <topology evidence="1">Single-pass type I membrane protein</topology>
    </subcellularLocation>
</comment>
<keyword evidence="13" id="KW-1185">Reference proteome</keyword>
<keyword evidence="3 10" id="KW-0812">Transmembrane</keyword>
<dbReference type="GO" id="GO:0051082">
    <property type="term" value="F:unfolded protein binding"/>
    <property type="evidence" value="ECO:0007669"/>
    <property type="project" value="InterPro"/>
</dbReference>
<dbReference type="STRING" id="1965070.A0A3S3P355"/>
<comment type="caution">
    <text evidence="12">The sequence shown here is derived from an EMBL/GenBank/DDBJ whole genome shotgun (WGS) entry which is preliminary data.</text>
</comment>
<feature type="region of interest" description="Disordered" evidence="11">
    <location>
        <begin position="265"/>
        <end position="348"/>
    </location>
</feature>
<sequence>MKFDSKMRSLFLLSFLAVFAAFRAEDTGVESDELKVEEDTGADDQKLIYDEIEYKTPQLDANMYFVYEPFDDETKFNERWVKSQSTKAGSDEYKYNGEWALHESNKRLKGKLVSNSETRDRSLVMESKARHHAIGTKLLRNFDFNGQNLVVQYEVQFKNGQECGGAYLKLLSAPSGNLNSLNDKTPYSIMFGPDKCGNEHKLHFIFMHKNPLNGTLREIHWNKMNSVNKLDEVVKDGKWHIFRLVVRPDNSFEIQMDKKVVGKGSLLEDFSPPVNPPKEIDDPDDRKPEDWDEREKVPDPEAVKPEDWDENEPRKISDPKATKPSDWLEDEPENIPDPDAVKPADWDPDMDGEWEPPLISNPKCAKVSGCGPWKAPLIDNPKYKGKWKPPLIDNPNYKGKWAPRKIPNPDFFDDPNPYKMLPIDALAFELWIISSDVAFDNILITNSVDVANSVLDNTYQLKKDLIDAESDNWLLKTVKYTNKHPWLWVVYLILLAIPLILFIGYCCVTPGKGSRDIGHEKKYDTPAEDDSARFGISGDEPSPINREELSKESSDGNV</sequence>
<keyword evidence="6 10" id="KW-0472">Membrane</keyword>
<evidence type="ECO:0000256" key="9">
    <source>
        <dbReference type="PIRSR" id="PIRSR601580-3"/>
    </source>
</evidence>
<dbReference type="SUPFAM" id="SSF63887">
    <property type="entry name" value="P-domain of calnexin/calreticulin"/>
    <property type="match status" value="1"/>
</dbReference>
<dbReference type="InterPro" id="IPR009033">
    <property type="entry name" value="Calreticulin/calnexin_P_dom_sf"/>
</dbReference>
<dbReference type="FunFam" id="2.10.250.10:FF:000001">
    <property type="entry name" value="Calnexin homolog"/>
    <property type="match status" value="1"/>
</dbReference>
<evidence type="ECO:0000256" key="11">
    <source>
        <dbReference type="SAM" id="MobiDB-lite"/>
    </source>
</evidence>
<dbReference type="OrthoDB" id="1938156at2759"/>
<feature type="compositionally biased region" description="Basic and acidic residues" evidence="11">
    <location>
        <begin position="545"/>
        <end position="558"/>
    </location>
</feature>
<dbReference type="Pfam" id="PF00262">
    <property type="entry name" value="Calreticulin"/>
    <property type="match status" value="1"/>
</dbReference>
<dbReference type="EMBL" id="NCKU01001871">
    <property type="protein sequence ID" value="RWS11039.1"/>
    <property type="molecule type" value="Genomic_DNA"/>
</dbReference>
<dbReference type="InterPro" id="IPR013320">
    <property type="entry name" value="ConA-like_dom_sf"/>
</dbReference>
<dbReference type="PANTHER" id="PTHR11073:SF1">
    <property type="entry name" value="CALNEXIN 14D-RELATED"/>
    <property type="match status" value="1"/>
</dbReference>
<dbReference type="GO" id="GO:0036503">
    <property type="term" value="P:ERAD pathway"/>
    <property type="evidence" value="ECO:0007669"/>
    <property type="project" value="TreeGrafter"/>
</dbReference>
<feature type="chain" id="PRO_5018376438" evidence="10">
    <location>
        <begin position="25"/>
        <end position="558"/>
    </location>
</feature>
<dbReference type="Proteomes" id="UP000285301">
    <property type="component" value="Unassembled WGS sequence"/>
</dbReference>
<feature type="compositionally biased region" description="Acidic residues" evidence="11">
    <location>
        <begin position="327"/>
        <end position="336"/>
    </location>
</feature>
<dbReference type="Gene3D" id="2.60.120.200">
    <property type="match status" value="1"/>
</dbReference>
<accession>A0A3S3P355</accession>
<dbReference type="PROSITE" id="PS00805">
    <property type="entry name" value="CALRETICULIN_REPEAT"/>
    <property type="match status" value="1"/>
</dbReference>
<comment type="function">
    <text evidence="8">Calcium-binding protein that interacts with newly synthesized monoglucosylated glycoproteins in the endoplasmic reticulum. It may act in assisting protein assembly and/or in the retention within the ER of unassembled protein subunits. It seems to play a major role in the quality control apparatus of the ER by the retention of incorrectly folded proteins. Required for embryogenesis and larval development under heat and ER stress conditions. May be important for germ cell development. Involved in neuronal necrotic cell death.</text>
</comment>
<feature type="compositionally biased region" description="Basic and acidic residues" evidence="11">
    <location>
        <begin position="278"/>
        <end position="323"/>
    </location>
</feature>
<feature type="signal peptide" evidence="10">
    <location>
        <begin position="1"/>
        <end position="24"/>
    </location>
</feature>
<evidence type="ECO:0000256" key="7">
    <source>
        <dbReference type="ARBA" id="ARBA00023186"/>
    </source>
</evidence>
<evidence type="ECO:0000313" key="12">
    <source>
        <dbReference type="EMBL" id="RWS11039.1"/>
    </source>
</evidence>
<dbReference type="AlphaFoldDB" id="A0A3S3P355"/>
<evidence type="ECO:0000256" key="5">
    <source>
        <dbReference type="ARBA" id="ARBA00022989"/>
    </source>
</evidence>
<dbReference type="PRINTS" id="PR00626">
    <property type="entry name" value="CALRETICULIN"/>
</dbReference>
<evidence type="ECO:0000256" key="8">
    <source>
        <dbReference type="ARBA" id="ARBA00053392"/>
    </source>
</evidence>
<dbReference type="FunFam" id="2.60.120.200:FF:000011">
    <property type="entry name" value="Probable calnexin"/>
    <property type="match status" value="1"/>
</dbReference>
<evidence type="ECO:0000313" key="13">
    <source>
        <dbReference type="Proteomes" id="UP000285301"/>
    </source>
</evidence>
<keyword evidence="5 10" id="KW-1133">Transmembrane helix</keyword>
<evidence type="ECO:0000256" key="6">
    <source>
        <dbReference type="ARBA" id="ARBA00023136"/>
    </source>
</evidence>
<comment type="similarity">
    <text evidence="2 10">Belongs to the calreticulin family.</text>
</comment>
<organism evidence="12 13">
    <name type="scientific">Dinothrombium tinctorium</name>
    <dbReference type="NCBI Taxonomy" id="1965070"/>
    <lineage>
        <taxon>Eukaryota</taxon>
        <taxon>Metazoa</taxon>
        <taxon>Ecdysozoa</taxon>
        <taxon>Arthropoda</taxon>
        <taxon>Chelicerata</taxon>
        <taxon>Arachnida</taxon>
        <taxon>Acari</taxon>
        <taxon>Acariformes</taxon>
        <taxon>Trombidiformes</taxon>
        <taxon>Prostigmata</taxon>
        <taxon>Anystina</taxon>
        <taxon>Parasitengona</taxon>
        <taxon>Trombidioidea</taxon>
        <taxon>Trombidiidae</taxon>
        <taxon>Dinothrombium</taxon>
    </lineage>
</organism>
<reference evidence="12 13" key="1">
    <citation type="journal article" date="2018" name="Gigascience">
        <title>Genomes of trombidid mites reveal novel predicted allergens and laterally-transferred genes associated with secondary metabolism.</title>
        <authorList>
            <person name="Dong X."/>
            <person name="Chaisiri K."/>
            <person name="Xia D."/>
            <person name="Armstrong S.D."/>
            <person name="Fang Y."/>
            <person name="Donnelly M.J."/>
            <person name="Kadowaki T."/>
            <person name="McGarry J.W."/>
            <person name="Darby A.C."/>
            <person name="Makepeace B.L."/>
        </authorList>
    </citation>
    <scope>NUCLEOTIDE SEQUENCE [LARGE SCALE GENOMIC DNA]</scope>
    <source>
        <strain evidence="12">UoL-WK</strain>
    </source>
</reference>
<dbReference type="InterPro" id="IPR018124">
    <property type="entry name" value="Calret/calnex_CS"/>
</dbReference>
<keyword evidence="7 10" id="KW-0143">Chaperone</keyword>
<dbReference type="GO" id="GO:0005509">
    <property type="term" value="F:calcium ion binding"/>
    <property type="evidence" value="ECO:0007669"/>
    <property type="project" value="InterPro"/>
</dbReference>
<feature type="compositionally biased region" description="Basic and acidic residues" evidence="11">
    <location>
        <begin position="513"/>
        <end position="525"/>
    </location>
</feature>
<evidence type="ECO:0000256" key="4">
    <source>
        <dbReference type="ARBA" id="ARBA00022824"/>
    </source>
</evidence>
<evidence type="ECO:0000256" key="1">
    <source>
        <dbReference type="ARBA" id="ARBA00004115"/>
    </source>
</evidence>
<proteinExistence type="inferred from homology"/>
<dbReference type="InterPro" id="IPR001580">
    <property type="entry name" value="Calret/calnex"/>
</dbReference>
<dbReference type="PANTHER" id="PTHR11073">
    <property type="entry name" value="CALRETICULIN AND CALNEXIN"/>
    <property type="match status" value="1"/>
</dbReference>
<feature type="transmembrane region" description="Helical" evidence="10">
    <location>
        <begin position="486"/>
        <end position="508"/>
    </location>
</feature>
<feature type="region of interest" description="Disordered" evidence="11">
    <location>
        <begin position="513"/>
        <end position="558"/>
    </location>
</feature>
<keyword evidence="4 10" id="KW-0256">Endoplasmic reticulum</keyword>
<evidence type="ECO:0000256" key="2">
    <source>
        <dbReference type="ARBA" id="ARBA00010983"/>
    </source>
</evidence>
<dbReference type="PROSITE" id="PS00804">
    <property type="entry name" value="CALRETICULIN_2"/>
    <property type="match status" value="1"/>
</dbReference>